<comment type="caution">
    <text evidence="1">The sequence shown here is derived from an EMBL/GenBank/DDBJ whole genome shotgun (WGS) entry which is preliminary data.</text>
</comment>
<sequence length="311" mass="35156">MLYPAVRAIEAAAAEPGVRPTRFFAVLLPFWSVEVSFTRAQTQEYDLIDRFLDRAVGDARISDVAGLAAFLGVDKPLMERAVRHLCTLGHLTRDGEALKLTALGRESLNTDRRHLRNAERTRVFLDAFRGTPLPRGHYTELRFLGSPSLSLADGTRFRPVVSFEEFRPGAVHLPGVADLRVLSWRTEWLPVYLVQSAAGYLAYSRYGTGRDPWLERLCATLPELLDVLAAEPPPDEERIWRDWLDGAGFRAVHPQRQPNGVLRAVLPPEVFGTRFGWAQLGGYVAREGCFMQLWCDDEPTRKRAERERTLT</sequence>
<keyword evidence="2" id="KW-1185">Reference proteome</keyword>
<dbReference type="Proteomes" id="UP000619260">
    <property type="component" value="Unassembled WGS sequence"/>
</dbReference>
<dbReference type="RefSeq" id="WP_203903403.1">
    <property type="nucleotide sequence ID" value="NZ_BOPF01000032.1"/>
</dbReference>
<evidence type="ECO:0000313" key="2">
    <source>
        <dbReference type="Proteomes" id="UP000619260"/>
    </source>
</evidence>
<evidence type="ECO:0000313" key="1">
    <source>
        <dbReference type="EMBL" id="GIJ49949.1"/>
    </source>
</evidence>
<protein>
    <submittedName>
        <fullName evidence="1">Uncharacterized protein</fullName>
    </submittedName>
</protein>
<proteinExistence type="predicted"/>
<name>A0A8J3YQR5_9ACTN</name>
<dbReference type="EMBL" id="BOPF01000032">
    <property type="protein sequence ID" value="GIJ49949.1"/>
    <property type="molecule type" value="Genomic_DNA"/>
</dbReference>
<dbReference type="AlphaFoldDB" id="A0A8J3YQR5"/>
<gene>
    <name evidence="1" type="ORF">Val02_68350</name>
</gene>
<organism evidence="1 2">
    <name type="scientific">Virgisporangium aliadipatigenens</name>
    <dbReference type="NCBI Taxonomy" id="741659"/>
    <lineage>
        <taxon>Bacteria</taxon>
        <taxon>Bacillati</taxon>
        <taxon>Actinomycetota</taxon>
        <taxon>Actinomycetes</taxon>
        <taxon>Micromonosporales</taxon>
        <taxon>Micromonosporaceae</taxon>
        <taxon>Virgisporangium</taxon>
    </lineage>
</organism>
<accession>A0A8J3YQR5</accession>
<reference evidence="1" key="1">
    <citation type="submission" date="2021-01" db="EMBL/GenBank/DDBJ databases">
        <title>Whole genome shotgun sequence of Virgisporangium aliadipatigenens NBRC 105644.</title>
        <authorList>
            <person name="Komaki H."/>
            <person name="Tamura T."/>
        </authorList>
    </citation>
    <scope>NUCLEOTIDE SEQUENCE</scope>
    <source>
        <strain evidence="1">NBRC 105644</strain>
    </source>
</reference>